<dbReference type="PANTHER" id="PTHR23282:SF101">
    <property type="entry name" value="MAM DOMAIN-CONTAINING PROTEIN"/>
    <property type="match status" value="1"/>
</dbReference>
<dbReference type="SMART" id="SM00192">
    <property type="entry name" value="LDLa"/>
    <property type="match status" value="1"/>
</dbReference>
<comment type="caution">
    <text evidence="4">The sequence shown here is derived from an EMBL/GenBank/DDBJ whole genome shotgun (WGS) entry which is preliminary data.</text>
</comment>
<gene>
    <name evidence="4" type="primary">MLRP2_3</name>
    <name evidence="4" type="ORF">CEXT_626481</name>
</gene>
<dbReference type="Proteomes" id="UP001054945">
    <property type="component" value="Unassembled WGS sequence"/>
</dbReference>
<keyword evidence="1 2" id="KW-1015">Disulfide bond</keyword>
<dbReference type="Pfam" id="PF00057">
    <property type="entry name" value="Ldl_recept_a"/>
    <property type="match status" value="1"/>
</dbReference>
<dbReference type="PANTHER" id="PTHR23282">
    <property type="entry name" value="APICAL ENDOSOMAL GLYCOPROTEIN PRECURSOR"/>
    <property type="match status" value="1"/>
</dbReference>
<dbReference type="PROSITE" id="PS50068">
    <property type="entry name" value="LDLRA_2"/>
    <property type="match status" value="1"/>
</dbReference>
<evidence type="ECO:0000256" key="1">
    <source>
        <dbReference type="ARBA" id="ARBA00023157"/>
    </source>
</evidence>
<dbReference type="PROSITE" id="PS50060">
    <property type="entry name" value="MAM_2"/>
    <property type="match status" value="2"/>
</dbReference>
<sequence length="262" mass="29443">MRFWYYLYGLDVGTLEVLIRQGDTKTSKWKETGDNSEFWHGSEVLIDQRSSTAYSYIFQVTSGSSFKNGSIAIDDIAWLRGSGEITDAAPLNDTTFGNQFGTYLYVHVVQTWAANPKPARLLSPYFPAAKQRCINYWNFRNGTNFDGALTVSIYNDAIDEITESCSISLKKNLEGGTMNSLDDLTVYEGACKPIEDRKPDFTCEDGDNHISDDYRCDFYNDCADGSDEKGCGTNCDFETEEPNPCNWVSSTTNNVAAWRPKH</sequence>
<dbReference type="InterPro" id="IPR002172">
    <property type="entry name" value="LDrepeatLR_classA_rpt"/>
</dbReference>
<dbReference type="InterPro" id="IPR000998">
    <property type="entry name" value="MAM_dom"/>
</dbReference>
<dbReference type="AlphaFoldDB" id="A0AAV4MVH1"/>
<feature type="domain" description="MAM" evidence="3">
    <location>
        <begin position="233"/>
        <end position="262"/>
    </location>
</feature>
<evidence type="ECO:0000259" key="3">
    <source>
        <dbReference type="PROSITE" id="PS50060"/>
    </source>
</evidence>
<comment type="caution">
    <text evidence="2">Lacks conserved residue(s) required for the propagation of feature annotation.</text>
</comment>
<dbReference type="Gene3D" id="2.60.120.200">
    <property type="match status" value="2"/>
</dbReference>
<dbReference type="InterPro" id="IPR051560">
    <property type="entry name" value="MAM_domain-containing"/>
</dbReference>
<protein>
    <submittedName>
        <fullName evidence="4">MAM and LDL-receptor class A domain-containing protein 2</fullName>
    </submittedName>
</protein>
<dbReference type="SUPFAM" id="SSF49899">
    <property type="entry name" value="Concanavalin A-like lectins/glucanases"/>
    <property type="match status" value="2"/>
</dbReference>
<name>A0AAV4MVH1_CAEEX</name>
<dbReference type="Pfam" id="PF00629">
    <property type="entry name" value="MAM"/>
    <property type="match status" value="1"/>
</dbReference>
<dbReference type="InterPro" id="IPR036055">
    <property type="entry name" value="LDL_receptor-like_sf"/>
</dbReference>
<organism evidence="4 5">
    <name type="scientific">Caerostris extrusa</name>
    <name type="common">Bark spider</name>
    <name type="synonym">Caerostris bankana</name>
    <dbReference type="NCBI Taxonomy" id="172846"/>
    <lineage>
        <taxon>Eukaryota</taxon>
        <taxon>Metazoa</taxon>
        <taxon>Ecdysozoa</taxon>
        <taxon>Arthropoda</taxon>
        <taxon>Chelicerata</taxon>
        <taxon>Arachnida</taxon>
        <taxon>Araneae</taxon>
        <taxon>Araneomorphae</taxon>
        <taxon>Entelegynae</taxon>
        <taxon>Araneoidea</taxon>
        <taxon>Araneidae</taxon>
        <taxon>Caerostris</taxon>
    </lineage>
</organism>
<feature type="domain" description="MAM" evidence="3">
    <location>
        <begin position="1"/>
        <end position="76"/>
    </location>
</feature>
<evidence type="ECO:0000256" key="2">
    <source>
        <dbReference type="PROSITE-ProRule" id="PRU00124"/>
    </source>
</evidence>
<dbReference type="Gene3D" id="4.10.400.10">
    <property type="entry name" value="Low-density Lipoprotein Receptor"/>
    <property type="match status" value="1"/>
</dbReference>
<evidence type="ECO:0000313" key="5">
    <source>
        <dbReference type="Proteomes" id="UP001054945"/>
    </source>
</evidence>
<dbReference type="GO" id="GO:0016020">
    <property type="term" value="C:membrane"/>
    <property type="evidence" value="ECO:0007669"/>
    <property type="project" value="InterPro"/>
</dbReference>
<evidence type="ECO:0000313" key="4">
    <source>
        <dbReference type="EMBL" id="GIX75951.1"/>
    </source>
</evidence>
<dbReference type="InterPro" id="IPR013320">
    <property type="entry name" value="ConA-like_dom_sf"/>
</dbReference>
<reference evidence="4 5" key="1">
    <citation type="submission" date="2021-06" db="EMBL/GenBank/DDBJ databases">
        <title>Caerostris extrusa draft genome.</title>
        <authorList>
            <person name="Kono N."/>
            <person name="Arakawa K."/>
        </authorList>
    </citation>
    <scope>NUCLEOTIDE SEQUENCE [LARGE SCALE GENOMIC DNA]</scope>
</reference>
<feature type="disulfide bond" evidence="2">
    <location>
        <begin position="216"/>
        <end position="231"/>
    </location>
</feature>
<dbReference type="CDD" id="cd00112">
    <property type="entry name" value="LDLa"/>
    <property type="match status" value="1"/>
</dbReference>
<dbReference type="SUPFAM" id="SSF57424">
    <property type="entry name" value="LDL receptor-like module"/>
    <property type="match status" value="1"/>
</dbReference>
<accession>A0AAV4MVH1</accession>
<keyword evidence="5" id="KW-1185">Reference proteome</keyword>
<proteinExistence type="predicted"/>
<dbReference type="EMBL" id="BPLR01020210">
    <property type="protein sequence ID" value="GIX75951.1"/>
    <property type="molecule type" value="Genomic_DNA"/>
</dbReference>